<evidence type="ECO:0000313" key="3">
    <source>
        <dbReference type="Proteomes" id="UP001500540"/>
    </source>
</evidence>
<dbReference type="RefSeq" id="WP_344784596.1">
    <property type="nucleotide sequence ID" value="NZ_BAABAF010000009.1"/>
</dbReference>
<organism evidence="2 3">
    <name type="scientific">Microbacterium kribbense</name>
    <dbReference type="NCBI Taxonomy" id="433645"/>
    <lineage>
        <taxon>Bacteria</taxon>
        <taxon>Bacillati</taxon>
        <taxon>Actinomycetota</taxon>
        <taxon>Actinomycetes</taxon>
        <taxon>Micrococcales</taxon>
        <taxon>Microbacteriaceae</taxon>
        <taxon>Microbacterium</taxon>
    </lineage>
</organism>
<dbReference type="Proteomes" id="UP001500540">
    <property type="component" value="Unassembled WGS sequence"/>
</dbReference>
<dbReference type="Gene3D" id="3.50.50.60">
    <property type="entry name" value="FAD/NAD(P)-binding domain"/>
    <property type="match status" value="1"/>
</dbReference>
<dbReference type="InterPro" id="IPR036188">
    <property type="entry name" value="FAD/NAD-bd_sf"/>
</dbReference>
<comment type="caution">
    <text evidence="2">The sequence shown here is derived from an EMBL/GenBank/DDBJ whole genome shotgun (WGS) entry which is preliminary data.</text>
</comment>
<name>A0ABP7GRR6_9MICO</name>
<evidence type="ECO:0000313" key="2">
    <source>
        <dbReference type="EMBL" id="GAA3774217.1"/>
    </source>
</evidence>
<feature type="domain" description="FAD dependent oxidoreductase" evidence="1">
    <location>
        <begin position="29"/>
        <end position="390"/>
    </location>
</feature>
<protein>
    <submittedName>
        <fullName evidence="2">FAD-dependent oxidoreductase</fullName>
    </submittedName>
</protein>
<dbReference type="Pfam" id="PF01266">
    <property type="entry name" value="DAO"/>
    <property type="match status" value="1"/>
</dbReference>
<dbReference type="PANTHER" id="PTHR13847">
    <property type="entry name" value="SARCOSINE DEHYDROGENASE-RELATED"/>
    <property type="match status" value="1"/>
</dbReference>
<dbReference type="Gene3D" id="3.30.9.10">
    <property type="entry name" value="D-Amino Acid Oxidase, subunit A, domain 2"/>
    <property type="match status" value="1"/>
</dbReference>
<accession>A0ABP7GRR6</accession>
<dbReference type="InterPro" id="IPR006076">
    <property type="entry name" value="FAD-dep_OxRdtase"/>
</dbReference>
<dbReference type="EMBL" id="BAABAF010000009">
    <property type="protein sequence ID" value="GAA3774217.1"/>
    <property type="molecule type" value="Genomic_DNA"/>
</dbReference>
<proteinExistence type="predicted"/>
<sequence>MRNGDVSFWWQQIGVPAARPALPGDIDVDVCIVGAGLSGLWTAYYLRLADPSVRVALVEARFAGFGASGRNGGWLTNSVTGGREQYLPAHGRDAAIAQQAALNATVDEVVGVLDAEGIDADLAKGGELNVAYTPAQLGRMREAVRAEARWPGADVVELSPAETAARVGVDRPLGGMWHPHCARVHPAKLVRGLAEAVERAGAVIYEDTAALAIEPGRVRTSRGTVRAAHVVRTTEGFTADLRGEHRTWLPMNSSLVVTEPLSDGAWRQIGWQHADTLGDLAHVYAYAQRTADGRIAFGGRGVPYRYGSRVDTDGRTQARTVAKLTALLHRVFPVTREVPLAHAWSGVLGVPRDWSAGVGHDRATGLGWAGGYVGTGVTATNLAGRTLADLITGRDTDLVHLPWVGHRAKRWEVEPLRWTAVNALYAAYGIADRHESRGRAATSPVARIADLIAGR</sequence>
<keyword evidence="3" id="KW-1185">Reference proteome</keyword>
<evidence type="ECO:0000259" key="1">
    <source>
        <dbReference type="Pfam" id="PF01266"/>
    </source>
</evidence>
<dbReference type="PANTHER" id="PTHR13847:SF285">
    <property type="entry name" value="FAD DEPENDENT OXIDOREDUCTASE DOMAIN-CONTAINING PROTEIN"/>
    <property type="match status" value="1"/>
</dbReference>
<reference evidence="3" key="1">
    <citation type="journal article" date="2019" name="Int. J. Syst. Evol. Microbiol.">
        <title>The Global Catalogue of Microorganisms (GCM) 10K type strain sequencing project: providing services to taxonomists for standard genome sequencing and annotation.</title>
        <authorList>
            <consortium name="The Broad Institute Genomics Platform"/>
            <consortium name="The Broad Institute Genome Sequencing Center for Infectious Disease"/>
            <person name="Wu L."/>
            <person name="Ma J."/>
        </authorList>
    </citation>
    <scope>NUCLEOTIDE SEQUENCE [LARGE SCALE GENOMIC DNA]</scope>
    <source>
        <strain evidence="3">JCM 16950</strain>
    </source>
</reference>
<gene>
    <name evidence="2" type="ORF">GCM10022240_27520</name>
</gene>
<dbReference type="SUPFAM" id="SSF51905">
    <property type="entry name" value="FAD/NAD(P)-binding domain"/>
    <property type="match status" value="1"/>
</dbReference>